<evidence type="ECO:0000313" key="4">
    <source>
        <dbReference type="Proteomes" id="UP000801492"/>
    </source>
</evidence>
<evidence type="ECO:0000256" key="1">
    <source>
        <dbReference type="ARBA" id="ARBA00022729"/>
    </source>
</evidence>
<reference evidence="3" key="1">
    <citation type="submission" date="2019-08" db="EMBL/GenBank/DDBJ databases">
        <title>The genome of the North American firefly Photinus pyralis.</title>
        <authorList>
            <consortium name="Photinus pyralis genome working group"/>
            <person name="Fallon T.R."/>
            <person name="Sander Lower S.E."/>
            <person name="Weng J.-K."/>
        </authorList>
    </citation>
    <scope>NUCLEOTIDE SEQUENCE</scope>
    <source>
        <strain evidence="3">TRF0915ILg1</strain>
        <tissue evidence="3">Whole body</tissue>
    </source>
</reference>
<dbReference type="GO" id="GO:0007608">
    <property type="term" value="P:sensory perception of smell"/>
    <property type="evidence" value="ECO:0007669"/>
    <property type="project" value="TreeGrafter"/>
</dbReference>
<dbReference type="PANTHER" id="PTHR11857:SF42">
    <property type="entry name" value="GENERAL ODORANT-BINDING PROTEIN 19D-RELATED"/>
    <property type="match status" value="1"/>
</dbReference>
<dbReference type="Proteomes" id="UP000801492">
    <property type="component" value="Unassembled WGS sequence"/>
</dbReference>
<dbReference type="EMBL" id="VTPC01000942">
    <property type="protein sequence ID" value="KAF2903755.1"/>
    <property type="molecule type" value="Genomic_DNA"/>
</dbReference>
<name>A0A8K0DCL8_IGNLU</name>
<dbReference type="CDD" id="cd23992">
    <property type="entry name" value="PBP_GOBP"/>
    <property type="match status" value="1"/>
</dbReference>
<dbReference type="OrthoDB" id="6595846at2759"/>
<protein>
    <submittedName>
        <fullName evidence="3">Uncharacterized protein</fullName>
    </submittedName>
</protein>
<dbReference type="AlphaFoldDB" id="A0A8K0DCL8"/>
<organism evidence="3 4">
    <name type="scientific">Ignelater luminosus</name>
    <name type="common">Cucubano</name>
    <name type="synonym">Pyrophorus luminosus</name>
    <dbReference type="NCBI Taxonomy" id="2038154"/>
    <lineage>
        <taxon>Eukaryota</taxon>
        <taxon>Metazoa</taxon>
        <taxon>Ecdysozoa</taxon>
        <taxon>Arthropoda</taxon>
        <taxon>Hexapoda</taxon>
        <taxon>Insecta</taxon>
        <taxon>Pterygota</taxon>
        <taxon>Neoptera</taxon>
        <taxon>Endopterygota</taxon>
        <taxon>Coleoptera</taxon>
        <taxon>Polyphaga</taxon>
        <taxon>Elateriformia</taxon>
        <taxon>Elateroidea</taxon>
        <taxon>Elateridae</taxon>
        <taxon>Agrypninae</taxon>
        <taxon>Pyrophorini</taxon>
        <taxon>Ignelater</taxon>
    </lineage>
</organism>
<keyword evidence="1 2" id="KW-0732">Signal</keyword>
<proteinExistence type="predicted"/>
<evidence type="ECO:0000313" key="3">
    <source>
        <dbReference type="EMBL" id="KAF2903755.1"/>
    </source>
</evidence>
<sequence length="149" mass="16684">MKYLVVLACLLAATYAAISPELMEKYKEKLHKLGEECKGEVGATDDDIKPILKHDPPTTENGKCFLACMNKKIGFQDKNGKISKEGTMDVLDEIKAVDEDLYEKMKKVADTCLEEVKDADNECETALHLCICVKREKTANGIPEVDWSR</sequence>
<feature type="chain" id="PRO_5035437721" evidence="2">
    <location>
        <begin position="17"/>
        <end position="149"/>
    </location>
</feature>
<feature type="signal peptide" evidence="2">
    <location>
        <begin position="1"/>
        <end position="16"/>
    </location>
</feature>
<dbReference type="SMART" id="SM00708">
    <property type="entry name" value="PhBP"/>
    <property type="match status" value="1"/>
</dbReference>
<dbReference type="PANTHER" id="PTHR11857">
    <property type="entry name" value="ODORANT BINDING PROTEIN-RELATED"/>
    <property type="match status" value="1"/>
</dbReference>
<dbReference type="SUPFAM" id="SSF47565">
    <property type="entry name" value="Insect pheromone/odorant-binding proteins"/>
    <property type="match status" value="1"/>
</dbReference>
<gene>
    <name evidence="3" type="ORF">ILUMI_02431</name>
</gene>
<dbReference type="Pfam" id="PF01395">
    <property type="entry name" value="PBP_GOBP"/>
    <property type="match status" value="1"/>
</dbReference>
<dbReference type="InterPro" id="IPR036728">
    <property type="entry name" value="PBP_GOBP_sf"/>
</dbReference>
<comment type="caution">
    <text evidence="3">The sequence shown here is derived from an EMBL/GenBank/DDBJ whole genome shotgun (WGS) entry which is preliminary data.</text>
</comment>
<dbReference type="Gene3D" id="1.10.238.20">
    <property type="entry name" value="Pheromone/general odorant binding protein domain"/>
    <property type="match status" value="1"/>
</dbReference>
<dbReference type="InterPro" id="IPR006170">
    <property type="entry name" value="PBP/GOBP"/>
</dbReference>
<accession>A0A8K0DCL8</accession>
<evidence type="ECO:0000256" key="2">
    <source>
        <dbReference type="SAM" id="SignalP"/>
    </source>
</evidence>
<keyword evidence="4" id="KW-1185">Reference proteome</keyword>
<dbReference type="GO" id="GO:0005615">
    <property type="term" value="C:extracellular space"/>
    <property type="evidence" value="ECO:0007669"/>
    <property type="project" value="TreeGrafter"/>
</dbReference>
<dbReference type="GO" id="GO:0005549">
    <property type="term" value="F:odorant binding"/>
    <property type="evidence" value="ECO:0007669"/>
    <property type="project" value="InterPro"/>
</dbReference>